<dbReference type="CDD" id="cd03789">
    <property type="entry name" value="GT9_LPS_heptosyltransferase"/>
    <property type="match status" value="1"/>
</dbReference>
<keyword evidence="3" id="KW-0812">Transmembrane</keyword>
<evidence type="ECO:0000256" key="1">
    <source>
        <dbReference type="ARBA" id="ARBA00022676"/>
    </source>
</evidence>
<dbReference type="Pfam" id="PF01075">
    <property type="entry name" value="Glyco_transf_9"/>
    <property type="match status" value="1"/>
</dbReference>
<feature type="transmembrane region" description="Helical" evidence="3">
    <location>
        <begin position="20"/>
        <end position="37"/>
    </location>
</feature>
<keyword evidence="5" id="KW-1185">Reference proteome</keyword>
<dbReference type="RefSeq" id="WP_115832228.1">
    <property type="nucleotide sequence ID" value="NZ_QNUL01000015.1"/>
</dbReference>
<keyword evidence="1" id="KW-0328">Glycosyltransferase</keyword>
<dbReference type="Gene3D" id="3.40.50.2000">
    <property type="entry name" value="Glycogen Phosphorylase B"/>
    <property type="match status" value="2"/>
</dbReference>
<keyword evidence="3" id="KW-1133">Transmembrane helix</keyword>
<dbReference type="InterPro" id="IPR051199">
    <property type="entry name" value="LPS_LOS_Heptosyltrfase"/>
</dbReference>
<protein>
    <submittedName>
        <fullName evidence="4">ADP-heptose--LPS heptosyltransferase</fullName>
    </submittedName>
</protein>
<dbReference type="Proteomes" id="UP000256373">
    <property type="component" value="Unassembled WGS sequence"/>
</dbReference>
<comment type="caution">
    <text evidence="4">The sequence shown here is derived from an EMBL/GenBank/DDBJ whole genome shotgun (WGS) entry which is preliminary data.</text>
</comment>
<sequence length="347" mass="39531">MTISRFRQLWTHRYHKYSHIFKAVWLGYMAALKFLILKSELKKGRKLIAIIRTEHFGDIVAAEPLSRHVRSLHPEAYIVWFVKPAFSELVSYNPVINEVFGEFCVTQRRTLLKTGVFDEVFELQFKNNNQCAKCDVFTDNPVAEQRGINVLNYFNFGNLLNVFAKTSGLLPVDESFAGDDKPRLYLQDQHRLKVDSLGVLKPYIVIHCQSNFAPKDWPAARWEQLIEWLTANYNYQIVEIGLKSNLNVSTTSYTNLCGKLTILETAEVIRRANFFIGLDSGPSHLGNATGTYGIILMGALVTFSSYNPYSGGYGSQENAVFVRKEGLACAELSFEFVQDEVKKVLDR</sequence>
<keyword evidence="3" id="KW-0472">Membrane</keyword>
<dbReference type="OrthoDB" id="642366at2"/>
<dbReference type="EMBL" id="QNUL01000015">
    <property type="protein sequence ID" value="REA59455.1"/>
    <property type="molecule type" value="Genomic_DNA"/>
</dbReference>
<dbReference type="GO" id="GO:0008713">
    <property type="term" value="F:ADP-heptose-lipopolysaccharide heptosyltransferase activity"/>
    <property type="evidence" value="ECO:0007669"/>
    <property type="project" value="TreeGrafter"/>
</dbReference>
<organism evidence="4 5">
    <name type="scientific">Dyadobacter luteus</name>
    <dbReference type="NCBI Taxonomy" id="2259619"/>
    <lineage>
        <taxon>Bacteria</taxon>
        <taxon>Pseudomonadati</taxon>
        <taxon>Bacteroidota</taxon>
        <taxon>Cytophagia</taxon>
        <taxon>Cytophagales</taxon>
        <taxon>Spirosomataceae</taxon>
        <taxon>Dyadobacter</taxon>
    </lineage>
</organism>
<dbReference type="GO" id="GO:0009244">
    <property type="term" value="P:lipopolysaccharide core region biosynthetic process"/>
    <property type="evidence" value="ECO:0007669"/>
    <property type="project" value="TreeGrafter"/>
</dbReference>
<accession>A0A3D8Y8A3</accession>
<gene>
    <name evidence="4" type="ORF">DSL64_17540</name>
</gene>
<name>A0A3D8Y8A3_9BACT</name>
<evidence type="ECO:0000313" key="5">
    <source>
        <dbReference type="Proteomes" id="UP000256373"/>
    </source>
</evidence>
<reference evidence="4 5" key="1">
    <citation type="submission" date="2018-07" db="EMBL/GenBank/DDBJ databases">
        <title>Dyadobacter roseus sp. nov., isolated from rose rhizosphere soil.</title>
        <authorList>
            <person name="Chen L."/>
        </authorList>
    </citation>
    <scope>NUCLEOTIDE SEQUENCE [LARGE SCALE GENOMIC DNA]</scope>
    <source>
        <strain evidence="4 5">RS19</strain>
    </source>
</reference>
<proteinExistence type="predicted"/>
<dbReference type="PANTHER" id="PTHR30160">
    <property type="entry name" value="TETRAACYLDISACCHARIDE 4'-KINASE-RELATED"/>
    <property type="match status" value="1"/>
</dbReference>
<dbReference type="PANTHER" id="PTHR30160:SF1">
    <property type="entry name" value="LIPOPOLYSACCHARIDE 1,2-N-ACETYLGLUCOSAMINETRANSFERASE-RELATED"/>
    <property type="match status" value="1"/>
</dbReference>
<evidence type="ECO:0000313" key="4">
    <source>
        <dbReference type="EMBL" id="REA59455.1"/>
    </source>
</evidence>
<keyword evidence="2 4" id="KW-0808">Transferase</keyword>
<dbReference type="SUPFAM" id="SSF53756">
    <property type="entry name" value="UDP-Glycosyltransferase/glycogen phosphorylase"/>
    <property type="match status" value="1"/>
</dbReference>
<dbReference type="AlphaFoldDB" id="A0A3D8Y8A3"/>
<evidence type="ECO:0000256" key="2">
    <source>
        <dbReference type="ARBA" id="ARBA00022679"/>
    </source>
</evidence>
<dbReference type="InterPro" id="IPR002201">
    <property type="entry name" value="Glyco_trans_9"/>
</dbReference>
<evidence type="ECO:0000256" key="3">
    <source>
        <dbReference type="SAM" id="Phobius"/>
    </source>
</evidence>
<dbReference type="GO" id="GO:0005829">
    <property type="term" value="C:cytosol"/>
    <property type="evidence" value="ECO:0007669"/>
    <property type="project" value="TreeGrafter"/>
</dbReference>